<dbReference type="AlphaFoldDB" id="A0A4S9B9K2"/>
<evidence type="ECO:0000313" key="7">
    <source>
        <dbReference type="EMBL" id="THW89698.1"/>
    </source>
</evidence>
<dbReference type="PANTHER" id="PTHR12805:SF0">
    <property type="entry name" value="DNA_RNA-BINDING PROTEIN KIN17"/>
    <property type="match status" value="1"/>
</dbReference>
<evidence type="ECO:0000256" key="2">
    <source>
        <dbReference type="ARBA" id="ARBA00022723"/>
    </source>
</evidence>
<dbReference type="PANTHER" id="PTHR12805">
    <property type="entry name" value="KIN17 KIN, ANTIGENIC DETERMINANT OF RECA PROTEIN HOMOLOG"/>
    <property type="match status" value="1"/>
</dbReference>
<name>A0A4S9B9K2_AURPU</name>
<dbReference type="GO" id="GO:0006260">
    <property type="term" value="P:DNA replication"/>
    <property type="evidence" value="ECO:0007669"/>
    <property type="project" value="TreeGrafter"/>
</dbReference>
<protein>
    <submittedName>
        <fullName evidence="7">Zinc finger protein RTS2</fullName>
    </submittedName>
</protein>
<feature type="compositionally biased region" description="Basic and acidic residues" evidence="5">
    <location>
        <begin position="288"/>
        <end position="319"/>
    </location>
</feature>
<evidence type="ECO:0000313" key="8">
    <source>
        <dbReference type="Proteomes" id="UP000304928"/>
    </source>
</evidence>
<comment type="caution">
    <text evidence="7">The sequence shown here is derived from an EMBL/GenBank/DDBJ whole genome shotgun (WGS) entry which is preliminary data.</text>
</comment>
<evidence type="ECO:0000256" key="5">
    <source>
        <dbReference type="SAM" id="MobiDB-lite"/>
    </source>
</evidence>
<evidence type="ECO:0000256" key="3">
    <source>
        <dbReference type="ARBA" id="ARBA00022771"/>
    </source>
</evidence>
<feature type="region of interest" description="Disordered" evidence="5">
    <location>
        <begin position="399"/>
        <end position="455"/>
    </location>
</feature>
<dbReference type="GO" id="GO:0005634">
    <property type="term" value="C:nucleus"/>
    <property type="evidence" value="ECO:0007669"/>
    <property type="project" value="TreeGrafter"/>
</dbReference>
<dbReference type="InterPro" id="IPR037321">
    <property type="entry name" value="KIN17-like"/>
</dbReference>
<dbReference type="SMART" id="SM01253">
    <property type="entry name" value="Kin17_mid"/>
    <property type="match status" value="1"/>
</dbReference>
<sequence length="455" mass="51410">MLHGAGSIVPDGVVGAQTDPLRDGTVLLLRLGELLLGAERLVRASPWRLPNLAANPVTANQLRPPLLKSDEHQSAIAYSQLFCNSTTTLSTAFTSSNRWSHKPLLPNLSIIMPKAEVGSTKWLSNNMKSKGLQRLRWYCQVCQRQMRDENGFKQHTLSEGHVRAMLLVGEDPKKYIAQYSETFKKDFLTLLRTSHGEKKVYANHFYQEYIHDKEHIHMNSTKWPSLTEFVKYLGREGICRVEEGDRGLEIAWVDDSPEALRRREMVRKKEAMEKGDEERETRMLEAQIKRAQEKKRQQEEEDRLNHKTQDEETKPKKPQEGPLSFSLGLGSKPATTDSTETATEKAPSPTEKAPESKAEPILEFKTGDEKPAESPAPPAAPKLSLDLGSKPKRVNVFAAASKSKSNPLKEKTPAQVIEEPKKMSAAERIMREEMDRKRMRDDRQSGGGKRPRLGL</sequence>
<dbReference type="InterPro" id="IPR019447">
    <property type="entry name" value="DNA/RNA-bd_Kin17_WH-like_dom"/>
</dbReference>
<dbReference type="InterPro" id="IPR036236">
    <property type="entry name" value="Znf_C2H2_sf"/>
</dbReference>
<feature type="domain" description="DNA/RNA-binding protein Kin17 WH-like" evidence="6">
    <location>
        <begin position="163"/>
        <end position="289"/>
    </location>
</feature>
<dbReference type="InterPro" id="IPR056767">
    <property type="entry name" value="C2H2-Znf_KIN17"/>
</dbReference>
<reference evidence="7 8" key="1">
    <citation type="submission" date="2018-10" db="EMBL/GenBank/DDBJ databases">
        <title>Fifty Aureobasidium pullulans genomes reveal a recombining polyextremotolerant generalist.</title>
        <authorList>
            <person name="Gostincar C."/>
            <person name="Turk M."/>
            <person name="Zajc J."/>
            <person name="Gunde-Cimerman N."/>
        </authorList>
    </citation>
    <scope>NUCLEOTIDE SEQUENCE [LARGE SCALE GENOMIC DNA]</scope>
    <source>
        <strain evidence="7 8">EXF-10507</strain>
    </source>
</reference>
<dbReference type="InterPro" id="IPR038254">
    <property type="entry name" value="KIN17_WH-like_sf"/>
</dbReference>
<keyword evidence="2" id="KW-0479">Metal-binding</keyword>
<feature type="compositionally biased region" description="Basic and acidic residues" evidence="5">
    <location>
        <begin position="352"/>
        <end position="372"/>
    </location>
</feature>
<dbReference type="Pfam" id="PF25095">
    <property type="entry name" value="C2H2-zf_KIN17"/>
    <property type="match status" value="1"/>
</dbReference>
<dbReference type="GO" id="GO:0008270">
    <property type="term" value="F:zinc ion binding"/>
    <property type="evidence" value="ECO:0007669"/>
    <property type="project" value="UniProtKB-KW"/>
</dbReference>
<dbReference type="Gene3D" id="1.10.10.2030">
    <property type="entry name" value="DNA/RNA-binding protein Kin17, conserved domain"/>
    <property type="match status" value="1"/>
</dbReference>
<dbReference type="SUPFAM" id="SSF57667">
    <property type="entry name" value="beta-beta-alpha zinc fingers"/>
    <property type="match status" value="1"/>
</dbReference>
<dbReference type="GO" id="GO:0003690">
    <property type="term" value="F:double-stranded DNA binding"/>
    <property type="evidence" value="ECO:0007669"/>
    <property type="project" value="TreeGrafter"/>
</dbReference>
<evidence type="ECO:0000256" key="4">
    <source>
        <dbReference type="ARBA" id="ARBA00022833"/>
    </source>
</evidence>
<organism evidence="7 8">
    <name type="scientific">Aureobasidium pullulans</name>
    <name type="common">Black yeast</name>
    <name type="synonym">Pullularia pullulans</name>
    <dbReference type="NCBI Taxonomy" id="5580"/>
    <lineage>
        <taxon>Eukaryota</taxon>
        <taxon>Fungi</taxon>
        <taxon>Dikarya</taxon>
        <taxon>Ascomycota</taxon>
        <taxon>Pezizomycotina</taxon>
        <taxon>Dothideomycetes</taxon>
        <taxon>Dothideomycetidae</taxon>
        <taxon>Dothideales</taxon>
        <taxon>Saccotheciaceae</taxon>
        <taxon>Aureobasidium</taxon>
    </lineage>
</organism>
<dbReference type="Proteomes" id="UP000304928">
    <property type="component" value="Unassembled WGS sequence"/>
</dbReference>
<dbReference type="EMBL" id="QZAR01000077">
    <property type="protein sequence ID" value="THW89698.1"/>
    <property type="molecule type" value="Genomic_DNA"/>
</dbReference>
<feature type="region of interest" description="Disordered" evidence="5">
    <location>
        <begin position="288"/>
        <end position="387"/>
    </location>
</feature>
<evidence type="ECO:0000259" key="6">
    <source>
        <dbReference type="SMART" id="SM01253"/>
    </source>
</evidence>
<gene>
    <name evidence="7" type="ORF">D6D15_05076</name>
</gene>
<proteinExistence type="inferred from homology"/>
<comment type="similarity">
    <text evidence="1">Belongs to the KIN17 family.</text>
</comment>
<evidence type="ECO:0000256" key="1">
    <source>
        <dbReference type="ARBA" id="ARBA00008517"/>
    </source>
</evidence>
<feature type="compositionally biased region" description="Basic and acidic residues" evidence="5">
    <location>
        <begin position="407"/>
        <end position="444"/>
    </location>
</feature>
<keyword evidence="4" id="KW-0862">Zinc</keyword>
<dbReference type="GO" id="GO:0006974">
    <property type="term" value="P:DNA damage response"/>
    <property type="evidence" value="ECO:0007669"/>
    <property type="project" value="TreeGrafter"/>
</dbReference>
<accession>A0A4S9B9K2</accession>
<dbReference type="FunFam" id="1.10.10.2030:FF:000001">
    <property type="entry name" value="DNA/RNA-binding protein KIN17, putative"/>
    <property type="match status" value="1"/>
</dbReference>
<dbReference type="Pfam" id="PF10357">
    <property type="entry name" value="WH_KIN17"/>
    <property type="match status" value="1"/>
</dbReference>
<keyword evidence="3" id="KW-0863">Zinc-finger</keyword>